<dbReference type="Proteomes" id="UP000177082">
    <property type="component" value="Unassembled WGS sequence"/>
</dbReference>
<comment type="caution">
    <text evidence="1">The sequence shown here is derived from an EMBL/GenBank/DDBJ whole genome shotgun (WGS) entry which is preliminary data.</text>
</comment>
<gene>
    <name evidence="1" type="ORF">A2961_05165</name>
</gene>
<dbReference type="AlphaFoldDB" id="A0A1F8BDL7"/>
<evidence type="ECO:0000313" key="1">
    <source>
        <dbReference type="EMBL" id="OGM62134.1"/>
    </source>
</evidence>
<sequence length="151" mass="16266">MSKQLIIVLLFVTALIVFALKGLGKFIDLNLADLGVSDTQIRKLEAQMGDIVKLIGCKKGNISFLPSLGGSIEFDPKTFRVTKGSTFSIVNRDGVSHKVGISSTNIVQEVDPTEFIEIDTKVLSGLGPWGITCDGINLGNKGPLLFLVEPY</sequence>
<organism evidence="1 2">
    <name type="scientific">Candidatus Woesebacteria bacterium RIFCSPLOWO2_01_FULL_39_21</name>
    <dbReference type="NCBI Taxonomy" id="1802519"/>
    <lineage>
        <taxon>Bacteria</taxon>
        <taxon>Candidatus Woeseibacteriota</taxon>
    </lineage>
</organism>
<evidence type="ECO:0000313" key="2">
    <source>
        <dbReference type="Proteomes" id="UP000177082"/>
    </source>
</evidence>
<proteinExistence type="predicted"/>
<dbReference type="STRING" id="1802519.A2961_05165"/>
<accession>A0A1F8BDL7</accession>
<protein>
    <submittedName>
        <fullName evidence="1">Uncharacterized protein</fullName>
    </submittedName>
</protein>
<dbReference type="EMBL" id="MGHF01000029">
    <property type="protein sequence ID" value="OGM62134.1"/>
    <property type="molecule type" value="Genomic_DNA"/>
</dbReference>
<reference evidence="1 2" key="1">
    <citation type="journal article" date="2016" name="Nat. Commun.">
        <title>Thousands of microbial genomes shed light on interconnected biogeochemical processes in an aquifer system.</title>
        <authorList>
            <person name="Anantharaman K."/>
            <person name="Brown C.T."/>
            <person name="Hug L.A."/>
            <person name="Sharon I."/>
            <person name="Castelle C.J."/>
            <person name="Probst A.J."/>
            <person name="Thomas B.C."/>
            <person name="Singh A."/>
            <person name="Wilkins M.J."/>
            <person name="Karaoz U."/>
            <person name="Brodie E.L."/>
            <person name="Williams K.H."/>
            <person name="Hubbard S.S."/>
            <person name="Banfield J.F."/>
        </authorList>
    </citation>
    <scope>NUCLEOTIDE SEQUENCE [LARGE SCALE GENOMIC DNA]</scope>
</reference>
<name>A0A1F8BDL7_9BACT</name>